<dbReference type="AlphaFoldDB" id="A0A1Y1XW74"/>
<gene>
    <name evidence="3" type="ORF">LY90DRAFT_521039</name>
</gene>
<proteinExistence type="predicted"/>
<protein>
    <submittedName>
        <fullName evidence="3">Uncharacterized protein</fullName>
    </submittedName>
</protein>
<dbReference type="OrthoDB" id="10585032at2759"/>
<feature type="signal peptide" evidence="2">
    <location>
        <begin position="1"/>
        <end position="19"/>
    </location>
</feature>
<evidence type="ECO:0000313" key="3">
    <source>
        <dbReference type="EMBL" id="ORX89982.1"/>
    </source>
</evidence>
<keyword evidence="2" id="KW-0732">Signal</keyword>
<name>A0A1Y1XW74_9FUNG</name>
<reference evidence="3 4" key="1">
    <citation type="submission" date="2016-08" db="EMBL/GenBank/DDBJ databases">
        <title>A Parts List for Fungal Cellulosomes Revealed by Comparative Genomics.</title>
        <authorList>
            <consortium name="DOE Joint Genome Institute"/>
            <person name="Haitjema C.H."/>
            <person name="Gilmore S.P."/>
            <person name="Henske J.K."/>
            <person name="Solomon K.V."/>
            <person name="De Groot R."/>
            <person name="Kuo A."/>
            <person name="Mondo S.J."/>
            <person name="Salamov A.A."/>
            <person name="Labutti K."/>
            <person name="Zhao Z."/>
            <person name="Chiniquy J."/>
            <person name="Barry K."/>
            <person name="Brewer H.M."/>
            <person name="Purvine S.O."/>
            <person name="Wright A.T."/>
            <person name="Boxma B."/>
            <person name="Van Alen T."/>
            <person name="Hackstein J.H."/>
            <person name="Baker S.E."/>
            <person name="Grigoriev I.V."/>
            <person name="O'Malley M.A."/>
        </authorList>
    </citation>
    <scope>NUCLEOTIDE SEQUENCE [LARGE SCALE GENOMIC DNA]</scope>
    <source>
        <strain evidence="3 4">G1</strain>
    </source>
</reference>
<evidence type="ECO:0000256" key="2">
    <source>
        <dbReference type="SAM" id="SignalP"/>
    </source>
</evidence>
<feature type="region of interest" description="Disordered" evidence="1">
    <location>
        <begin position="835"/>
        <end position="854"/>
    </location>
</feature>
<keyword evidence="4" id="KW-1185">Reference proteome</keyword>
<organism evidence="3 4">
    <name type="scientific">Neocallimastix californiae</name>
    <dbReference type="NCBI Taxonomy" id="1754190"/>
    <lineage>
        <taxon>Eukaryota</taxon>
        <taxon>Fungi</taxon>
        <taxon>Fungi incertae sedis</taxon>
        <taxon>Chytridiomycota</taxon>
        <taxon>Chytridiomycota incertae sedis</taxon>
        <taxon>Neocallimastigomycetes</taxon>
        <taxon>Neocallimastigales</taxon>
        <taxon>Neocallimastigaceae</taxon>
        <taxon>Neocallimastix</taxon>
    </lineage>
</organism>
<sequence length="1095" mass="128830">MNKFILLLTFCFLRNFVKAFYSANVYNSTFCFEDIYLINALDINYKSVGNEGFKKLLNTINFETVDTAIDSFSSNNNFVIDNSNFENVKKSKVYENLIILENFKNRRVKFSASFKTFLTDIGGFLINNVYDNNNKLDIYSVEQYTNSYKSLSSYIFKNKLDENYIESLLESDINYNSLIENDKINDTVLKALLIRQIKTVNKVLVGEKLNNFDIFFTNIFCESNITLLYNMNIFTKSLSIILKINNVNIEPDYIYTLFNKNQRPSNQFIVAFIQSSIKYFTNNNNDNKFVELYSTFNAINSYIYYNYNSKKKKFNLNHEYAKKVYDYLIGLENIKIKFKDLDSINLSLLDYIIKKNIVNIYNDITNSNEKLEEFFTGIFQIMEYFSVKNSLNYRKSMGLNEYKEDIIAFTKEINDIRKLKILTETINNIIMQINYTSSNFFKIKNPKNLKSKMILKPYLIIKQNKDVENTNNFIENITSLKNLYNNIKKNKFSEIGDQMVYYNLTTTIVDNSSIGDLDDKGLIYNFINLFNETVTAIYDKDAYTTRCMTSLNDPYNNMEYNNFKDYISSKYQLFNKIYYDIKNYYFDLNLNENCGDLFYEVRNFTNIFDKFTYGSVFCHKNEDSNFNPINHLNYDDISIKISSLYLLENTNGTISTELEKELSNTSKLLKGIYSDKMNKINYNLYDINKFYEELIMYNHYIEETIFDQTQLNNYIVLLSVRDFGNFKNDIDNINNNIKSEFYKSYNLSTDMDSILQENKNILFDNFIDKNVYQFSCDTNEIDNIKDIYMSRVNDIFNNNYIIKNILYKYFIDNIIMYQKVYSIYRYNINDENNDDNSNGFNENNNNQEDNTSNENYLSVIDPDIYSYTSERMIDTNSIPYYFINYGVNEYLEKIKDYNEFMDIIKSNKTLKSEYNKIFNNQTLINNDYFSSEETNNNINKVILTQKVLINYSNGFKEQSLRKRDDNEKNEINKELLETLLSLSQELQNTIKTISEGGGKLPEVDDNTGSLLDQYMRNCNDLGGLIYAIYKDKKAKKQMKMNKVNNNNENVVNKLDEINQKLKNTIDNISGAGSGSGDNSKPCKPNKPGCRKTKSN</sequence>
<evidence type="ECO:0000256" key="1">
    <source>
        <dbReference type="SAM" id="MobiDB-lite"/>
    </source>
</evidence>
<dbReference type="Proteomes" id="UP000193920">
    <property type="component" value="Unassembled WGS sequence"/>
</dbReference>
<evidence type="ECO:0000313" key="4">
    <source>
        <dbReference type="Proteomes" id="UP000193920"/>
    </source>
</evidence>
<accession>A0A1Y1XW74</accession>
<feature type="chain" id="PRO_5013254340" evidence="2">
    <location>
        <begin position="20"/>
        <end position="1095"/>
    </location>
</feature>
<comment type="caution">
    <text evidence="3">The sequence shown here is derived from an EMBL/GenBank/DDBJ whole genome shotgun (WGS) entry which is preliminary data.</text>
</comment>
<feature type="region of interest" description="Disordered" evidence="1">
    <location>
        <begin position="1066"/>
        <end position="1095"/>
    </location>
</feature>
<dbReference type="EMBL" id="MCOG01000999">
    <property type="protein sequence ID" value="ORX89982.1"/>
    <property type="molecule type" value="Genomic_DNA"/>
</dbReference>